<evidence type="ECO:0000313" key="6">
    <source>
        <dbReference type="Proteomes" id="UP001361239"/>
    </source>
</evidence>
<organism evidence="5 6">
    <name type="scientific">Novosphingobium anseongense</name>
    <dbReference type="NCBI Taxonomy" id="3133436"/>
    <lineage>
        <taxon>Bacteria</taxon>
        <taxon>Pseudomonadati</taxon>
        <taxon>Pseudomonadota</taxon>
        <taxon>Alphaproteobacteria</taxon>
        <taxon>Sphingomonadales</taxon>
        <taxon>Sphingomonadaceae</taxon>
        <taxon>Novosphingobium</taxon>
    </lineage>
</organism>
<keyword evidence="3" id="KW-0804">Transcription</keyword>
<keyword evidence="1" id="KW-0805">Transcription regulation</keyword>
<evidence type="ECO:0000256" key="2">
    <source>
        <dbReference type="ARBA" id="ARBA00023125"/>
    </source>
</evidence>
<gene>
    <name evidence="5" type="ORF">WG901_20960</name>
</gene>
<keyword evidence="6" id="KW-1185">Reference proteome</keyword>
<protein>
    <submittedName>
        <fullName evidence="5">GntR family transcriptional regulator</fullName>
    </submittedName>
</protein>
<accession>A0ABU8S1A1</accession>
<evidence type="ECO:0000313" key="5">
    <source>
        <dbReference type="EMBL" id="MEJ5979136.1"/>
    </source>
</evidence>
<dbReference type="EMBL" id="JBBHJZ010000005">
    <property type="protein sequence ID" value="MEJ5979136.1"/>
    <property type="molecule type" value="Genomic_DNA"/>
</dbReference>
<sequence length="203" mass="23164">MSPGRTANRVYDLLKAQIMDGFRRPGERLDPARLAVRLSTSATPVRDALHQLLGERLVEAWPREGFKVPVPTEAALRDLYRWHGDLTGLLLRGRKSGARPRSSLPPADSPPDKARVLFVAIAQAFGHEEFRHAIDQAQDRLHRARRAEAQVFTDYFDELRSLSEAWSSGRLANLRRQLERYHRRRHLHVAEIVAKMIAPNSQV</sequence>
<dbReference type="InterPro" id="IPR036388">
    <property type="entry name" value="WH-like_DNA-bd_sf"/>
</dbReference>
<dbReference type="PROSITE" id="PS50949">
    <property type="entry name" value="HTH_GNTR"/>
    <property type="match status" value="1"/>
</dbReference>
<dbReference type="PANTHER" id="PTHR43537">
    <property type="entry name" value="TRANSCRIPTIONAL REGULATOR, GNTR FAMILY"/>
    <property type="match status" value="1"/>
</dbReference>
<name>A0ABU8S1A1_9SPHN</name>
<dbReference type="Pfam" id="PF00392">
    <property type="entry name" value="GntR"/>
    <property type="match status" value="1"/>
</dbReference>
<evidence type="ECO:0000256" key="1">
    <source>
        <dbReference type="ARBA" id="ARBA00023015"/>
    </source>
</evidence>
<keyword evidence="2" id="KW-0238">DNA-binding</keyword>
<dbReference type="Proteomes" id="UP001361239">
    <property type="component" value="Unassembled WGS sequence"/>
</dbReference>
<dbReference type="PANTHER" id="PTHR43537:SF5">
    <property type="entry name" value="UXU OPERON TRANSCRIPTIONAL REGULATOR"/>
    <property type="match status" value="1"/>
</dbReference>
<dbReference type="InterPro" id="IPR000524">
    <property type="entry name" value="Tscrpt_reg_HTH_GntR"/>
</dbReference>
<evidence type="ECO:0000256" key="3">
    <source>
        <dbReference type="ARBA" id="ARBA00023163"/>
    </source>
</evidence>
<dbReference type="SUPFAM" id="SSF46785">
    <property type="entry name" value="Winged helix' DNA-binding domain"/>
    <property type="match status" value="1"/>
</dbReference>
<reference evidence="5 6" key="1">
    <citation type="submission" date="2024-03" db="EMBL/GenBank/DDBJ databases">
        <authorList>
            <person name="Jo J.-H."/>
        </authorList>
    </citation>
    <scope>NUCLEOTIDE SEQUENCE [LARGE SCALE GENOMIC DNA]</scope>
    <source>
        <strain evidence="5 6">PS1R-30</strain>
    </source>
</reference>
<evidence type="ECO:0000259" key="4">
    <source>
        <dbReference type="PROSITE" id="PS50949"/>
    </source>
</evidence>
<comment type="caution">
    <text evidence="5">The sequence shown here is derived from an EMBL/GenBank/DDBJ whole genome shotgun (WGS) entry which is preliminary data.</text>
</comment>
<feature type="domain" description="HTH gntR-type" evidence="4">
    <location>
        <begin position="4"/>
        <end position="71"/>
    </location>
</feature>
<proteinExistence type="predicted"/>
<dbReference type="SMART" id="SM00345">
    <property type="entry name" value="HTH_GNTR"/>
    <property type="match status" value="1"/>
</dbReference>
<dbReference type="RefSeq" id="WP_339589071.1">
    <property type="nucleotide sequence ID" value="NZ_JBBHJZ010000005.1"/>
</dbReference>
<dbReference type="InterPro" id="IPR036390">
    <property type="entry name" value="WH_DNA-bd_sf"/>
</dbReference>
<dbReference type="Gene3D" id="1.10.10.10">
    <property type="entry name" value="Winged helix-like DNA-binding domain superfamily/Winged helix DNA-binding domain"/>
    <property type="match status" value="1"/>
</dbReference>